<evidence type="ECO:0000259" key="10">
    <source>
        <dbReference type="Pfam" id="PF00697"/>
    </source>
</evidence>
<dbReference type="HAMAP" id="MF_00135">
    <property type="entry name" value="PRAI"/>
    <property type="match status" value="1"/>
</dbReference>
<dbReference type="Proteomes" id="UP000580856">
    <property type="component" value="Unassembled WGS sequence"/>
</dbReference>
<feature type="domain" description="N-(5'phosphoribosyl) anthranilate isomerase (PRAI)" evidence="10">
    <location>
        <begin position="8"/>
        <end position="202"/>
    </location>
</feature>
<dbReference type="AlphaFoldDB" id="A0A846QM57"/>
<dbReference type="SUPFAM" id="SSF51366">
    <property type="entry name" value="Ribulose-phoshate binding barrel"/>
    <property type="match status" value="1"/>
</dbReference>
<comment type="catalytic activity">
    <reaction evidence="1 9">
        <text>N-(5-phospho-beta-D-ribosyl)anthranilate = 1-(2-carboxyphenylamino)-1-deoxy-D-ribulose 5-phosphate</text>
        <dbReference type="Rhea" id="RHEA:21540"/>
        <dbReference type="ChEBI" id="CHEBI:18277"/>
        <dbReference type="ChEBI" id="CHEBI:58613"/>
        <dbReference type="EC" id="5.3.1.24"/>
    </reaction>
</comment>
<dbReference type="RefSeq" id="WP_167941346.1">
    <property type="nucleotide sequence ID" value="NZ_JAATJA010000002.1"/>
</dbReference>
<dbReference type="CDD" id="cd00405">
    <property type="entry name" value="PRAI"/>
    <property type="match status" value="1"/>
</dbReference>
<dbReference type="UniPathway" id="UPA00035">
    <property type="reaction ID" value="UER00042"/>
</dbReference>
<evidence type="ECO:0000256" key="6">
    <source>
        <dbReference type="ARBA" id="ARBA00022822"/>
    </source>
</evidence>
<keyword evidence="6 9" id="KW-0822">Tryptophan biosynthesis</keyword>
<dbReference type="Pfam" id="PF00697">
    <property type="entry name" value="PRAI"/>
    <property type="match status" value="1"/>
</dbReference>
<dbReference type="InterPro" id="IPR044643">
    <property type="entry name" value="TrpF_fam"/>
</dbReference>
<dbReference type="PANTHER" id="PTHR42894">
    <property type="entry name" value="N-(5'-PHOSPHORIBOSYL)ANTHRANILATE ISOMERASE"/>
    <property type="match status" value="1"/>
</dbReference>
<evidence type="ECO:0000256" key="5">
    <source>
        <dbReference type="ARBA" id="ARBA00022605"/>
    </source>
</evidence>
<keyword evidence="7 9" id="KW-0057">Aromatic amino acid biosynthesis</keyword>
<sequence>MTPRRLLVKVCGITRQVDAEACVRHGADLVGFIFHPASPRFIEPGNAAQIDTGRALRVGVFVEQDAAEVRDIMDRARLDYAQLAGEHDPQCCRAVGPGRVIRVFRPQRHADVAGLAAEMAQYAQCMTMALLDAGTAGGGHGRTLDFAALSTLRAPVPWLLAGGLSPRTLPEALRLVAPDGFDLNSGLESAPGIKDETLVREAIRLIRTFDETNDPRADAPRGSGGCIG</sequence>
<dbReference type="InterPro" id="IPR013785">
    <property type="entry name" value="Aldolase_TIM"/>
</dbReference>
<gene>
    <name evidence="9" type="primary">trpF</name>
    <name evidence="11" type="ORF">GGQ74_001940</name>
</gene>
<evidence type="ECO:0000256" key="7">
    <source>
        <dbReference type="ARBA" id="ARBA00023141"/>
    </source>
</evidence>
<dbReference type="PANTHER" id="PTHR42894:SF1">
    <property type="entry name" value="N-(5'-PHOSPHORIBOSYL)ANTHRANILATE ISOMERASE"/>
    <property type="match status" value="1"/>
</dbReference>
<evidence type="ECO:0000256" key="8">
    <source>
        <dbReference type="ARBA" id="ARBA00023235"/>
    </source>
</evidence>
<evidence type="ECO:0000313" key="12">
    <source>
        <dbReference type="Proteomes" id="UP000580856"/>
    </source>
</evidence>
<evidence type="ECO:0000256" key="1">
    <source>
        <dbReference type="ARBA" id="ARBA00001164"/>
    </source>
</evidence>
<evidence type="ECO:0000256" key="3">
    <source>
        <dbReference type="ARBA" id="ARBA00012572"/>
    </source>
</evidence>
<dbReference type="InterPro" id="IPR001240">
    <property type="entry name" value="PRAI_dom"/>
</dbReference>
<evidence type="ECO:0000313" key="11">
    <source>
        <dbReference type="EMBL" id="NJB68267.1"/>
    </source>
</evidence>
<dbReference type="GO" id="GO:0000162">
    <property type="term" value="P:L-tryptophan biosynthetic process"/>
    <property type="evidence" value="ECO:0007669"/>
    <property type="project" value="UniProtKB-UniRule"/>
</dbReference>
<dbReference type="EC" id="5.3.1.24" evidence="3 9"/>
<evidence type="ECO:0000256" key="4">
    <source>
        <dbReference type="ARBA" id="ARBA00022272"/>
    </source>
</evidence>
<keyword evidence="5 9" id="KW-0028">Amino-acid biosynthesis</keyword>
<dbReference type="GO" id="GO:0004640">
    <property type="term" value="F:phosphoribosylanthranilate isomerase activity"/>
    <property type="evidence" value="ECO:0007669"/>
    <property type="project" value="UniProtKB-UniRule"/>
</dbReference>
<reference evidence="11 12" key="1">
    <citation type="submission" date="2020-03" db="EMBL/GenBank/DDBJ databases">
        <title>Genomic Encyclopedia of Type Strains, Phase IV (KMG-IV): sequencing the most valuable type-strain genomes for metagenomic binning, comparative biology and taxonomic classification.</title>
        <authorList>
            <person name="Goeker M."/>
        </authorList>
    </citation>
    <scope>NUCLEOTIDE SEQUENCE [LARGE SCALE GENOMIC DNA]</scope>
    <source>
        <strain evidence="11 12">DSM 24233</strain>
    </source>
</reference>
<keyword evidence="8 9" id="KW-0413">Isomerase</keyword>
<organism evidence="11 12">
    <name type="scientific">Desulfobaculum xiamenense</name>
    <dbReference type="NCBI Taxonomy" id="995050"/>
    <lineage>
        <taxon>Bacteria</taxon>
        <taxon>Pseudomonadati</taxon>
        <taxon>Thermodesulfobacteriota</taxon>
        <taxon>Desulfovibrionia</taxon>
        <taxon>Desulfovibrionales</taxon>
        <taxon>Desulfovibrionaceae</taxon>
        <taxon>Desulfobaculum</taxon>
    </lineage>
</organism>
<evidence type="ECO:0000256" key="2">
    <source>
        <dbReference type="ARBA" id="ARBA00004664"/>
    </source>
</evidence>
<comment type="pathway">
    <text evidence="2 9">Amino-acid biosynthesis; L-tryptophan biosynthesis; L-tryptophan from chorismate: step 3/5.</text>
</comment>
<dbReference type="InterPro" id="IPR011060">
    <property type="entry name" value="RibuloseP-bd_barrel"/>
</dbReference>
<comment type="similarity">
    <text evidence="9">Belongs to the TrpF family.</text>
</comment>
<keyword evidence="12" id="KW-1185">Reference proteome</keyword>
<protein>
    <recommendedName>
        <fullName evidence="4 9">N-(5'-phosphoribosyl)anthranilate isomerase</fullName>
        <shortName evidence="9">PRAI</shortName>
        <ecNumber evidence="3 9">5.3.1.24</ecNumber>
    </recommendedName>
</protein>
<proteinExistence type="inferred from homology"/>
<dbReference type="EMBL" id="JAATJA010000002">
    <property type="protein sequence ID" value="NJB68267.1"/>
    <property type="molecule type" value="Genomic_DNA"/>
</dbReference>
<name>A0A846QM57_9BACT</name>
<comment type="caution">
    <text evidence="11">The sequence shown here is derived from an EMBL/GenBank/DDBJ whole genome shotgun (WGS) entry which is preliminary data.</text>
</comment>
<dbReference type="Gene3D" id="3.20.20.70">
    <property type="entry name" value="Aldolase class I"/>
    <property type="match status" value="1"/>
</dbReference>
<accession>A0A846QM57</accession>
<evidence type="ECO:0000256" key="9">
    <source>
        <dbReference type="HAMAP-Rule" id="MF_00135"/>
    </source>
</evidence>